<evidence type="ECO:0000313" key="3">
    <source>
        <dbReference type="EMBL" id="MBT1689239.1"/>
    </source>
</evidence>
<dbReference type="Pfam" id="PF04773">
    <property type="entry name" value="FecR"/>
    <property type="match status" value="1"/>
</dbReference>
<protein>
    <submittedName>
        <fullName evidence="3">FecR domain-containing protein</fullName>
    </submittedName>
</protein>
<dbReference type="Pfam" id="PF16344">
    <property type="entry name" value="FecR_C"/>
    <property type="match status" value="1"/>
</dbReference>
<dbReference type="PANTHER" id="PTHR30273">
    <property type="entry name" value="PERIPLASMIC SIGNAL SENSOR AND SIGMA FACTOR ACTIVATOR FECR-RELATED"/>
    <property type="match status" value="1"/>
</dbReference>
<dbReference type="AlphaFoldDB" id="A0AAP2GFB3"/>
<feature type="domain" description="Protein FecR C-terminal" evidence="2">
    <location>
        <begin position="354"/>
        <end position="407"/>
    </location>
</feature>
<keyword evidence="4" id="KW-1185">Reference proteome</keyword>
<dbReference type="Proteomes" id="UP001319180">
    <property type="component" value="Unassembled WGS sequence"/>
</dbReference>
<dbReference type="GO" id="GO:0016989">
    <property type="term" value="F:sigma factor antagonist activity"/>
    <property type="evidence" value="ECO:0007669"/>
    <property type="project" value="TreeGrafter"/>
</dbReference>
<dbReference type="PANTHER" id="PTHR30273:SF2">
    <property type="entry name" value="PROTEIN FECR"/>
    <property type="match status" value="1"/>
</dbReference>
<dbReference type="RefSeq" id="WP_254092465.1">
    <property type="nucleotide sequence ID" value="NZ_JAHESC010000038.1"/>
</dbReference>
<comment type="caution">
    <text evidence="3">The sequence shown here is derived from an EMBL/GenBank/DDBJ whole genome shotgun (WGS) entry which is preliminary data.</text>
</comment>
<feature type="domain" description="FecR protein" evidence="1">
    <location>
        <begin position="225"/>
        <end position="310"/>
    </location>
</feature>
<dbReference type="InterPro" id="IPR006860">
    <property type="entry name" value="FecR"/>
</dbReference>
<name>A0AAP2GFB3_9BACT</name>
<organism evidence="3 4">
    <name type="scientific">Dawidia soli</name>
    <dbReference type="NCBI Taxonomy" id="2782352"/>
    <lineage>
        <taxon>Bacteria</taxon>
        <taxon>Pseudomonadati</taxon>
        <taxon>Bacteroidota</taxon>
        <taxon>Cytophagia</taxon>
        <taxon>Cytophagales</taxon>
        <taxon>Chryseotaleaceae</taxon>
        <taxon>Dawidia</taxon>
    </lineage>
</organism>
<gene>
    <name evidence="3" type="ORF">KK078_21920</name>
</gene>
<dbReference type="Gene3D" id="3.55.50.30">
    <property type="match status" value="1"/>
</dbReference>
<dbReference type="EMBL" id="JAHESC010000038">
    <property type="protein sequence ID" value="MBT1689239.1"/>
    <property type="molecule type" value="Genomic_DNA"/>
</dbReference>
<evidence type="ECO:0000259" key="1">
    <source>
        <dbReference type="Pfam" id="PF04773"/>
    </source>
</evidence>
<dbReference type="InterPro" id="IPR012373">
    <property type="entry name" value="Ferrdict_sens_TM"/>
</dbReference>
<evidence type="ECO:0000259" key="2">
    <source>
        <dbReference type="Pfam" id="PF16344"/>
    </source>
</evidence>
<accession>A0AAP2GFB3</accession>
<sequence length="430" mass="48228">MENISMEDLVRRFLDDTATPAERDRVYILLASGTADQVMGEELYREARYRIENPQATVAPPVPPMEARQAATARARVWDRMKAGRTLTDDVVDRFPENNTAAERDQVYSILAGGDPDDVRSGDEVIGAAFYREVMATLDNPPIQLLTPQEARRSARRRDRVWKNIMEPQPLPLNRSQGLMIAAAVAGLLLMASWLFNLWHSSPVYTPVIRTCDAGAEVYQDKQFLRLPDHSAVTLNNQTRLCYGPNFTQGYAREVVLEGEAYFDIAHDATRPFVIHTQGVTIQVLGTAFNVEAFTGRPSVVVTVARGRVRVSSDQYVHGEITAGQQLIVDTRTHRAMVTTIDPAYAQRWTDDMLVFDGITLDSVARLLEARFQTRITVAAGVKHCDVKAVFQDDQVNLQHILKTLQTLLPQLEQRTRQKGELELYGSGCE</sequence>
<reference evidence="3 4" key="1">
    <citation type="submission" date="2021-05" db="EMBL/GenBank/DDBJ databases">
        <title>A Polyphasic approach of four new species of the genus Ohtaekwangia: Ohtaekwangia histidinii sp. nov., Ohtaekwangia cretensis sp. nov., Ohtaekwangia indiensis sp. nov., Ohtaekwangia reichenbachii sp. nov. from diverse environment.</title>
        <authorList>
            <person name="Octaviana S."/>
        </authorList>
    </citation>
    <scope>NUCLEOTIDE SEQUENCE [LARGE SCALE GENOMIC DNA]</scope>
    <source>
        <strain evidence="3 4">PWU37</strain>
    </source>
</reference>
<dbReference type="Gene3D" id="2.60.120.1440">
    <property type="match status" value="1"/>
</dbReference>
<proteinExistence type="predicted"/>
<dbReference type="InterPro" id="IPR032508">
    <property type="entry name" value="FecR_C"/>
</dbReference>
<evidence type="ECO:0000313" key="4">
    <source>
        <dbReference type="Proteomes" id="UP001319180"/>
    </source>
</evidence>